<protein>
    <submittedName>
        <fullName evidence="2">Snare-like protein</fullName>
    </submittedName>
</protein>
<evidence type="ECO:0000256" key="1">
    <source>
        <dbReference type="SAM" id="MobiDB-lite"/>
    </source>
</evidence>
<accession>A0A1D2VCY6</accession>
<dbReference type="EMBL" id="KV454486">
    <property type="protein sequence ID" value="ODV59495.1"/>
    <property type="molecule type" value="Genomic_DNA"/>
</dbReference>
<organism evidence="2 3">
    <name type="scientific">Ascoidea rubescens DSM 1968</name>
    <dbReference type="NCBI Taxonomy" id="1344418"/>
    <lineage>
        <taxon>Eukaryota</taxon>
        <taxon>Fungi</taxon>
        <taxon>Dikarya</taxon>
        <taxon>Ascomycota</taxon>
        <taxon>Saccharomycotina</taxon>
        <taxon>Saccharomycetes</taxon>
        <taxon>Ascoideaceae</taxon>
        <taxon>Ascoidea</taxon>
    </lineage>
</organism>
<sequence length="231" mass="25416">MSNPPVYFVSLITRDNRPLHIQSFSPFGNKEETDLPIDKESKADASLNSETGTESVSSGINDSVKTTELTANADDLDTGDKDDSGNNATDIFGEELNTISLIQERKANEFLKYNFLSNMALDIFLSNFFSDSSSNDKASGFSNSNTSKLLFVQDGISVYGYESNTGLKIVIGTSSNEISNKNLDLLFKNIHKAYLGLICNPFQSLDEKSLVTSKNFEAKIKCIVDSWNAKQ</sequence>
<reference evidence="3" key="1">
    <citation type="submission" date="2016-05" db="EMBL/GenBank/DDBJ databases">
        <title>Comparative genomics of biotechnologically important yeasts.</title>
        <authorList>
            <consortium name="DOE Joint Genome Institute"/>
            <person name="Riley R."/>
            <person name="Haridas S."/>
            <person name="Wolfe K.H."/>
            <person name="Lopes M.R."/>
            <person name="Hittinger C.T."/>
            <person name="Goker M."/>
            <person name="Salamov A."/>
            <person name="Wisecaver J."/>
            <person name="Long T.M."/>
            <person name="Aerts A.L."/>
            <person name="Barry K."/>
            <person name="Choi C."/>
            <person name="Clum A."/>
            <person name="Coughlan A.Y."/>
            <person name="Deshpande S."/>
            <person name="Douglass A.P."/>
            <person name="Hanson S.J."/>
            <person name="Klenk H.-P."/>
            <person name="Labutti K."/>
            <person name="Lapidus A."/>
            <person name="Lindquist E."/>
            <person name="Lipzen A."/>
            <person name="Meier-Kolthoff J.P."/>
            <person name="Ohm R.A."/>
            <person name="Otillar R.P."/>
            <person name="Pangilinan J."/>
            <person name="Peng Y."/>
            <person name="Rokas A."/>
            <person name="Rosa C.A."/>
            <person name="Scheuner C."/>
            <person name="Sibirny A.A."/>
            <person name="Slot J.C."/>
            <person name="Stielow J.B."/>
            <person name="Sun H."/>
            <person name="Kurtzman C.P."/>
            <person name="Blackwell M."/>
            <person name="Grigoriev I.V."/>
            <person name="Jeffries T.W."/>
        </authorList>
    </citation>
    <scope>NUCLEOTIDE SEQUENCE [LARGE SCALE GENOMIC DNA]</scope>
    <source>
        <strain evidence="3">DSM 1968</strain>
    </source>
</reference>
<dbReference type="Gene3D" id="3.30.450.70">
    <property type="match status" value="1"/>
</dbReference>
<dbReference type="Proteomes" id="UP000095038">
    <property type="component" value="Unassembled WGS sequence"/>
</dbReference>
<dbReference type="OrthoDB" id="18320at2759"/>
<dbReference type="RefSeq" id="XP_020045802.1">
    <property type="nucleotide sequence ID" value="XM_020193774.1"/>
</dbReference>
<dbReference type="GO" id="GO:0006888">
    <property type="term" value="P:endoplasmic reticulum to Golgi vesicle-mediated transport"/>
    <property type="evidence" value="ECO:0007669"/>
    <property type="project" value="InterPro"/>
</dbReference>
<keyword evidence="3" id="KW-1185">Reference proteome</keyword>
<dbReference type="PANTHER" id="PTHR12403">
    <property type="entry name" value="TRAFFICKING PROTEIN PARTICLE COMPLEX SUBUNIT 2"/>
    <property type="match status" value="1"/>
</dbReference>
<evidence type="ECO:0000313" key="2">
    <source>
        <dbReference type="EMBL" id="ODV59495.1"/>
    </source>
</evidence>
<evidence type="ECO:0000313" key="3">
    <source>
        <dbReference type="Proteomes" id="UP000095038"/>
    </source>
</evidence>
<dbReference type="InterPro" id="IPR011012">
    <property type="entry name" value="Longin-like_dom_sf"/>
</dbReference>
<feature type="compositionally biased region" description="Basic and acidic residues" evidence="1">
    <location>
        <begin position="29"/>
        <end position="43"/>
    </location>
</feature>
<proteinExistence type="predicted"/>
<feature type="compositionally biased region" description="Polar residues" evidence="1">
    <location>
        <begin position="46"/>
        <end position="64"/>
    </location>
</feature>
<dbReference type="STRING" id="1344418.A0A1D2VCY6"/>
<dbReference type="Pfam" id="PF04628">
    <property type="entry name" value="Sedlin_N"/>
    <property type="match status" value="1"/>
</dbReference>
<dbReference type="GeneID" id="30967410"/>
<dbReference type="SUPFAM" id="SSF64356">
    <property type="entry name" value="SNARE-like"/>
    <property type="match status" value="1"/>
</dbReference>
<feature type="region of interest" description="Disordered" evidence="1">
    <location>
        <begin position="21"/>
        <end position="64"/>
    </location>
</feature>
<dbReference type="GO" id="GO:0005737">
    <property type="term" value="C:cytoplasm"/>
    <property type="evidence" value="ECO:0007669"/>
    <property type="project" value="GOC"/>
</dbReference>
<dbReference type="InterPro" id="IPR006722">
    <property type="entry name" value="Sedlin"/>
</dbReference>
<gene>
    <name evidence="2" type="ORF">ASCRUDRAFT_77220</name>
</gene>
<name>A0A1D2VCY6_9ASCO</name>
<dbReference type="AlphaFoldDB" id="A0A1D2VCY6"/>
<dbReference type="InParanoid" id="A0A1D2VCY6"/>